<reference evidence="1" key="1">
    <citation type="journal article" date="2018" name="Viruses">
        <title>The Sequence of Two Bacteriophages with Hypermodified Bases Reveals Novel Phage-Host Interactions.</title>
        <authorList>
            <person name="Kropinski A.M."/>
            <person name="Turner D."/>
            <person name="Nash J.H.E."/>
            <person name="Ackermann H.W."/>
            <person name="Lingohr E.J."/>
            <person name="Warren R.A."/>
            <person name="Ehrlich K.C."/>
            <person name="Ehrlich M."/>
        </authorList>
    </citation>
    <scope>NUCLEOTIDE SEQUENCE</scope>
</reference>
<organism evidence="1 2">
    <name type="scientific">Delftia phage PhiW-14</name>
    <name type="common">Deftia acidovorans bacteriophage phiW-14</name>
    <dbReference type="NCBI Taxonomy" id="665032"/>
    <lineage>
        <taxon>Viruses</taxon>
        <taxon>Duplodnaviria</taxon>
        <taxon>Heunggongvirae</taxon>
        <taxon>Uroviricota</taxon>
        <taxon>Caudoviricetes</taxon>
        <taxon>Ionavirus</taxon>
        <taxon>Ionavirus W14</taxon>
    </lineage>
</organism>
<dbReference type="InterPro" id="IPR021289">
    <property type="entry name" value="UvsY"/>
</dbReference>
<organismHost>
    <name type="scientific">Delftia acidovorans</name>
    <name type="common">Pseudomonas acidovorans</name>
    <name type="synonym">Comamonas acidovorans</name>
    <dbReference type="NCBI Taxonomy" id="80866"/>
</organismHost>
<evidence type="ECO:0000313" key="1">
    <source>
        <dbReference type="EMBL" id="ACV50054.1"/>
    </source>
</evidence>
<keyword evidence="2" id="KW-1185">Reference proteome</keyword>
<dbReference type="Proteomes" id="UP000008986">
    <property type="component" value="Segment"/>
</dbReference>
<dbReference type="RefSeq" id="YP_003358886.1">
    <property type="nucleotide sequence ID" value="NC_013697.1"/>
</dbReference>
<evidence type="ECO:0000313" key="2">
    <source>
        <dbReference type="Proteomes" id="UP000008986"/>
    </source>
</evidence>
<protein>
    <submittedName>
        <fullName evidence="1">Putative repair and recombination protein UvsY</fullName>
    </submittedName>
</protein>
<gene>
    <name evidence="1" type="primary">31</name>
</gene>
<name>C9DG03_BPW14</name>
<dbReference type="KEGG" id="vg:8683978"/>
<accession>C9DG03</accession>
<sequence length="183" mass="21254">MSCGCLITQVCGGKVVNCVRNSQPEGNMSKLEDNSTVLDVIPVTFDEIEAKVNSALECSENFDWEARRNNRIFSMLQRLYHFHTVKLMALQEDREMVKFKRNRYYNGKAPAEEYKKEPLRESILKSDLDQWMKVDHYMVAINKLVAEQDRIVKYLEEAKKLVSERGYLLNTALSHQKLQMGLS</sequence>
<dbReference type="Pfam" id="PF11056">
    <property type="entry name" value="UvsY"/>
    <property type="match status" value="1"/>
</dbReference>
<dbReference type="EMBL" id="GQ357915">
    <property type="protein sequence ID" value="ACV50054.1"/>
    <property type="molecule type" value="Genomic_DNA"/>
</dbReference>
<dbReference type="GeneID" id="8683978"/>
<proteinExistence type="predicted"/>